<dbReference type="InterPro" id="IPR015422">
    <property type="entry name" value="PyrdxlP-dep_Trfase_small"/>
</dbReference>
<reference evidence="8" key="1">
    <citation type="submission" date="2023-09" db="EMBL/GenBank/DDBJ databases">
        <title>Paucibacter sp. APW11 Genome sequencing and assembly.</title>
        <authorList>
            <person name="Kim I."/>
        </authorList>
    </citation>
    <scope>NUCLEOTIDE SEQUENCE</scope>
    <source>
        <strain evidence="8">APW11</strain>
    </source>
</reference>
<dbReference type="Gene3D" id="1.10.10.10">
    <property type="entry name" value="Winged helix-like DNA-binding domain superfamily/Winged helix DNA-binding domain"/>
    <property type="match status" value="1"/>
</dbReference>
<dbReference type="PRINTS" id="PR00035">
    <property type="entry name" value="HTHGNTR"/>
</dbReference>
<dbReference type="SUPFAM" id="SSF53383">
    <property type="entry name" value="PLP-dependent transferases"/>
    <property type="match status" value="1"/>
</dbReference>
<dbReference type="PANTHER" id="PTHR46577:SF1">
    <property type="entry name" value="HTH-TYPE TRANSCRIPTIONAL REGULATORY PROTEIN GABR"/>
    <property type="match status" value="1"/>
</dbReference>
<proteinExistence type="inferred from homology"/>
<comment type="similarity">
    <text evidence="1">In the C-terminal section; belongs to the class-I pyridoxal-phosphate-dependent aminotransferase family.</text>
</comment>
<dbReference type="InterPro" id="IPR000524">
    <property type="entry name" value="Tscrpt_reg_HTH_GntR"/>
</dbReference>
<dbReference type="Gene3D" id="3.90.1150.10">
    <property type="entry name" value="Aspartate Aminotransferase, domain 1"/>
    <property type="match status" value="1"/>
</dbReference>
<dbReference type="SMART" id="SM00345">
    <property type="entry name" value="HTH_GNTR"/>
    <property type="match status" value="1"/>
</dbReference>
<organism evidence="8 9">
    <name type="scientific">Roseateles aquae</name>
    <dbReference type="NCBI Taxonomy" id="3077235"/>
    <lineage>
        <taxon>Bacteria</taxon>
        <taxon>Pseudomonadati</taxon>
        <taxon>Pseudomonadota</taxon>
        <taxon>Betaproteobacteria</taxon>
        <taxon>Burkholderiales</taxon>
        <taxon>Sphaerotilaceae</taxon>
        <taxon>Roseateles</taxon>
    </lineage>
</organism>
<accession>A0ABU3PBT4</accession>
<dbReference type="Pfam" id="PF00155">
    <property type="entry name" value="Aminotran_1_2"/>
    <property type="match status" value="1"/>
</dbReference>
<gene>
    <name evidence="8" type="ORF">RQP53_10055</name>
</gene>
<feature type="region of interest" description="Disordered" evidence="6">
    <location>
        <begin position="461"/>
        <end position="493"/>
    </location>
</feature>
<dbReference type="PANTHER" id="PTHR46577">
    <property type="entry name" value="HTH-TYPE TRANSCRIPTIONAL REGULATORY PROTEIN GABR"/>
    <property type="match status" value="1"/>
</dbReference>
<protein>
    <submittedName>
        <fullName evidence="8">PLP-dependent aminotransferase family protein</fullName>
    </submittedName>
</protein>
<dbReference type="GO" id="GO:0008483">
    <property type="term" value="F:transaminase activity"/>
    <property type="evidence" value="ECO:0007669"/>
    <property type="project" value="UniProtKB-KW"/>
</dbReference>
<keyword evidence="8" id="KW-0808">Transferase</keyword>
<dbReference type="Gene3D" id="3.40.640.10">
    <property type="entry name" value="Type I PLP-dependent aspartate aminotransferase-like (Major domain)"/>
    <property type="match status" value="1"/>
</dbReference>
<keyword evidence="8" id="KW-0032">Aminotransferase</keyword>
<comment type="caution">
    <text evidence="8">The sequence shown here is derived from an EMBL/GenBank/DDBJ whole genome shotgun (WGS) entry which is preliminary data.</text>
</comment>
<dbReference type="CDD" id="cd07377">
    <property type="entry name" value="WHTH_GntR"/>
    <property type="match status" value="1"/>
</dbReference>
<dbReference type="PROSITE" id="PS50949">
    <property type="entry name" value="HTH_GNTR"/>
    <property type="match status" value="1"/>
</dbReference>
<dbReference type="InterPro" id="IPR004839">
    <property type="entry name" value="Aminotransferase_I/II_large"/>
</dbReference>
<evidence type="ECO:0000259" key="7">
    <source>
        <dbReference type="PROSITE" id="PS50949"/>
    </source>
</evidence>
<keyword evidence="9" id="KW-1185">Reference proteome</keyword>
<dbReference type="EMBL" id="JAVXZY010000003">
    <property type="protein sequence ID" value="MDT8999608.1"/>
    <property type="molecule type" value="Genomic_DNA"/>
</dbReference>
<evidence type="ECO:0000256" key="2">
    <source>
        <dbReference type="ARBA" id="ARBA00022898"/>
    </source>
</evidence>
<evidence type="ECO:0000256" key="4">
    <source>
        <dbReference type="ARBA" id="ARBA00023125"/>
    </source>
</evidence>
<dbReference type="Proteomes" id="UP001246372">
    <property type="component" value="Unassembled WGS sequence"/>
</dbReference>
<dbReference type="InterPro" id="IPR036390">
    <property type="entry name" value="WH_DNA-bd_sf"/>
</dbReference>
<keyword evidence="3" id="KW-0805">Transcription regulation</keyword>
<evidence type="ECO:0000256" key="5">
    <source>
        <dbReference type="ARBA" id="ARBA00023163"/>
    </source>
</evidence>
<name>A0ABU3PBT4_9BURK</name>
<evidence type="ECO:0000256" key="1">
    <source>
        <dbReference type="ARBA" id="ARBA00005384"/>
    </source>
</evidence>
<evidence type="ECO:0000313" key="9">
    <source>
        <dbReference type="Proteomes" id="UP001246372"/>
    </source>
</evidence>
<dbReference type="InterPro" id="IPR036388">
    <property type="entry name" value="WH-like_DNA-bd_sf"/>
</dbReference>
<dbReference type="InterPro" id="IPR051446">
    <property type="entry name" value="HTH_trans_reg/aminotransferase"/>
</dbReference>
<keyword evidence="4" id="KW-0238">DNA-binding</keyword>
<dbReference type="SUPFAM" id="SSF46785">
    <property type="entry name" value="Winged helix' DNA-binding domain"/>
    <property type="match status" value="1"/>
</dbReference>
<dbReference type="Pfam" id="PF00392">
    <property type="entry name" value="GntR"/>
    <property type="match status" value="1"/>
</dbReference>
<dbReference type="RefSeq" id="WP_315650168.1">
    <property type="nucleotide sequence ID" value="NZ_JAVXZY010000003.1"/>
</dbReference>
<evidence type="ECO:0000256" key="3">
    <source>
        <dbReference type="ARBA" id="ARBA00023015"/>
    </source>
</evidence>
<feature type="domain" description="HTH gntR-type" evidence="7">
    <location>
        <begin position="18"/>
        <end position="86"/>
    </location>
</feature>
<keyword evidence="5" id="KW-0804">Transcription</keyword>
<dbReference type="CDD" id="cd00609">
    <property type="entry name" value="AAT_like"/>
    <property type="match status" value="1"/>
</dbReference>
<dbReference type="InterPro" id="IPR015421">
    <property type="entry name" value="PyrdxlP-dep_Trfase_major"/>
</dbReference>
<evidence type="ECO:0000313" key="8">
    <source>
        <dbReference type="EMBL" id="MDT8999608.1"/>
    </source>
</evidence>
<dbReference type="InterPro" id="IPR015424">
    <property type="entry name" value="PyrdxlP-dep_Trfase"/>
</dbReference>
<sequence length="493" mass="52315">MDWSLLRHPALIRALQGSPLYAALASAMQGLILGGELLPGDRLPPERLMAERLGISRSTVVAAYARLAEAGWVNARQGQGTTVSAGPPGHVAASKRAVRLGNPALRREGSGDPAWVDFALATAVPELAWLQPSAQAASLVLRESAYQPEGMLPLRERIAARYSRQGLPTMPAQVLVCAGAQQAISLLAQHFLQRGDRVLLESPNYFGALDVFRSAGAILDELPVQARAAHAPAFSAALAGGRHKLAYVCPSLHNPCGISWSRSASERLARTAAQGSGLLLVDDSLAELHFAQTPAPLPVPRGAPIVHIGSLSKTLWAGLRIGWLRAPEPLIEALRRAKASADIACSALSSALACDLLDRYDALLAPRREQLQSQAELLLDGLHRLLPQWRVQRPEGGLFLWAELPPRGPDAEAWVEAAAAQRVKLTPGSAMSAHAGFQRHLRLAFTQPAAQALEGLSRLAAIAEEGPTPSSPGMQPDQTGAARGPTSPATRAR</sequence>
<evidence type="ECO:0000256" key="6">
    <source>
        <dbReference type="SAM" id="MobiDB-lite"/>
    </source>
</evidence>
<keyword evidence="2" id="KW-0663">Pyridoxal phosphate</keyword>